<gene>
    <name evidence="4" type="ORF">MTP16_10870</name>
</gene>
<keyword evidence="1 2" id="KW-0732">Signal</keyword>
<proteinExistence type="predicted"/>
<dbReference type="EMBL" id="CP094534">
    <property type="protein sequence ID" value="UOE36119.1"/>
    <property type="molecule type" value="Genomic_DNA"/>
</dbReference>
<dbReference type="Pfam" id="PF01833">
    <property type="entry name" value="TIG"/>
    <property type="match status" value="1"/>
</dbReference>
<evidence type="ECO:0000256" key="1">
    <source>
        <dbReference type="ARBA" id="ARBA00022729"/>
    </source>
</evidence>
<evidence type="ECO:0000313" key="5">
    <source>
        <dbReference type="Proteomes" id="UP000831390"/>
    </source>
</evidence>
<evidence type="ECO:0000256" key="2">
    <source>
        <dbReference type="SAM" id="SignalP"/>
    </source>
</evidence>
<protein>
    <submittedName>
        <fullName evidence="4">FG-GAP-like repeat-containing protein</fullName>
    </submittedName>
</protein>
<organism evidence="4 5">
    <name type="scientific">Hymenobacter monticola</name>
    <dbReference type="NCBI Taxonomy" id="1705399"/>
    <lineage>
        <taxon>Bacteria</taxon>
        <taxon>Pseudomonadati</taxon>
        <taxon>Bacteroidota</taxon>
        <taxon>Cytophagia</taxon>
        <taxon>Cytophagales</taxon>
        <taxon>Hymenobacteraceae</taxon>
        <taxon>Hymenobacter</taxon>
    </lineage>
</organism>
<dbReference type="SUPFAM" id="SSF81296">
    <property type="entry name" value="E set domains"/>
    <property type="match status" value="1"/>
</dbReference>
<feature type="signal peptide" evidence="2">
    <location>
        <begin position="1"/>
        <end position="25"/>
    </location>
</feature>
<dbReference type="InterPro" id="IPR028994">
    <property type="entry name" value="Integrin_alpha_N"/>
</dbReference>
<dbReference type="Pfam" id="PF01839">
    <property type="entry name" value="FG-GAP"/>
    <property type="match status" value="1"/>
</dbReference>
<sequence>MKTLSTLTSCFLLALAGLLAPMTGAAQGPLFARVANYNPGASWVKAVAVGDVDNDGQMDIVTANQGTANTVTVLLGQSSGGFARSLQLPSGNGTRDVALADVNGDGRLDIFTAADYASAVGVLLSQAGGGFAPVVLYSTGLASSPRSLALGDVNGDGWLDLVVATGGDIVVMPGLAGGMFASAVHYSTGVGSSPRGLALGDLNGDGRLDVVTADFASNSAAVLLGQAGGTLGPAATFPVAAEPTSIALGDLNGDGRPDLLVSHDAISSYSVSVLYAQASGGYSLQQYYNDGSSFDVAAADFNGDGHLDIVAVDPAYHVHVLLWQAPNTFSPPTQYTAGTFPNDVAVADVNGDGQPDVVTANNNGGTIGVLLNLTPVPPPVLRSVSPASGPVGTVVTLTGSYLSRASAVQFNGAAAAQVTAVSASQLTVVVPAGAISGTVTVTTPSGAATSAGTFTVSAPLASAGPRAAMLGVHPNPARGQVRLTVPSVAHERQLFIVDAVGRTVAQQLVQPHTSAVVLSLAGLPVGVYSVQCEAARARLLIE</sequence>
<dbReference type="Gene3D" id="2.60.40.10">
    <property type="entry name" value="Immunoglobulins"/>
    <property type="match status" value="1"/>
</dbReference>
<dbReference type="InterPro" id="IPR013783">
    <property type="entry name" value="Ig-like_fold"/>
</dbReference>
<feature type="domain" description="IPT/TIG" evidence="3">
    <location>
        <begin position="378"/>
        <end position="457"/>
    </location>
</feature>
<name>A0ABY4BBG2_9BACT</name>
<accession>A0ABY4BBG2</accession>
<feature type="chain" id="PRO_5045935762" evidence="2">
    <location>
        <begin position="26"/>
        <end position="542"/>
    </location>
</feature>
<dbReference type="Proteomes" id="UP000831390">
    <property type="component" value="Chromosome"/>
</dbReference>
<dbReference type="InterPro" id="IPR013517">
    <property type="entry name" value="FG-GAP"/>
</dbReference>
<dbReference type="Gene3D" id="2.130.10.130">
    <property type="entry name" value="Integrin alpha, N-terminal"/>
    <property type="match status" value="2"/>
</dbReference>
<dbReference type="InterPro" id="IPR002909">
    <property type="entry name" value="IPT_dom"/>
</dbReference>
<dbReference type="Pfam" id="PF13517">
    <property type="entry name" value="FG-GAP_3"/>
    <property type="match status" value="3"/>
</dbReference>
<dbReference type="SUPFAM" id="SSF69318">
    <property type="entry name" value="Integrin alpha N-terminal domain"/>
    <property type="match status" value="1"/>
</dbReference>
<dbReference type="InterPro" id="IPR014756">
    <property type="entry name" value="Ig_E-set"/>
</dbReference>
<reference evidence="4 5" key="1">
    <citation type="submission" date="2022-03" db="EMBL/GenBank/DDBJ databases">
        <title>Hymenobactersp. isolated from the air.</title>
        <authorList>
            <person name="Won M."/>
            <person name="Kwon S.-W."/>
        </authorList>
    </citation>
    <scope>NUCLEOTIDE SEQUENCE [LARGE SCALE GENOMIC DNA]</scope>
    <source>
        <strain evidence="4 5">KACC 22596</strain>
    </source>
</reference>
<dbReference type="SMART" id="SM00429">
    <property type="entry name" value="IPT"/>
    <property type="match status" value="1"/>
</dbReference>
<keyword evidence="5" id="KW-1185">Reference proteome</keyword>
<dbReference type="RefSeq" id="WP_243519620.1">
    <property type="nucleotide sequence ID" value="NZ_CP094534.1"/>
</dbReference>
<dbReference type="CDD" id="cd00102">
    <property type="entry name" value="IPT"/>
    <property type="match status" value="1"/>
</dbReference>
<evidence type="ECO:0000259" key="3">
    <source>
        <dbReference type="SMART" id="SM00429"/>
    </source>
</evidence>
<evidence type="ECO:0000313" key="4">
    <source>
        <dbReference type="EMBL" id="UOE36119.1"/>
    </source>
</evidence>
<dbReference type="PANTHER" id="PTHR46580">
    <property type="entry name" value="SENSOR KINASE-RELATED"/>
    <property type="match status" value="1"/>
</dbReference>